<dbReference type="AlphaFoldDB" id="A0A1M5U450"/>
<dbReference type="Proteomes" id="UP000183967">
    <property type="component" value="Unassembled WGS sequence"/>
</dbReference>
<dbReference type="EMBL" id="FQXO01000028">
    <property type="protein sequence ID" value="SHH57734.1"/>
    <property type="molecule type" value="Genomic_DNA"/>
</dbReference>
<keyword evidence="1" id="KW-0812">Transmembrane</keyword>
<name>A0A1M5U450_9FIRM</name>
<sequence length="240" mass="27711">MQYNRWGGSMNITKVTEVLEQLIKKIEKTSLISEKKRKRYLREINSLINEYKNIEIPDNLENVYTSLVRKGKELLKGFRADANSKELNDKLSYYIRYLKAAKADFTGNTNYINKYFRVYLFTSILFLALSPQYFGFVLPAVFFIPIFLGVRGIKNRSLTGFNLSLTVIPVSIMTSFIWIRYGLFVISNYREAINQTLNYTGLSPTLATLLTIIPPILAVILLILIIVQSYRAIKCKDLFV</sequence>
<evidence type="ECO:0000313" key="2">
    <source>
        <dbReference type="EMBL" id="SHH57734.1"/>
    </source>
</evidence>
<protein>
    <recommendedName>
        <fullName evidence="4">Alpha-glucosidase</fullName>
    </recommendedName>
</protein>
<dbReference type="SUPFAM" id="SSF82866">
    <property type="entry name" value="Multidrug efflux transporter AcrB transmembrane domain"/>
    <property type="match status" value="1"/>
</dbReference>
<evidence type="ECO:0000313" key="3">
    <source>
        <dbReference type="Proteomes" id="UP000183967"/>
    </source>
</evidence>
<keyword evidence="1" id="KW-1133">Transmembrane helix</keyword>
<keyword evidence="3" id="KW-1185">Reference proteome</keyword>
<gene>
    <name evidence="2" type="ORF">SAMN02745135_01255</name>
</gene>
<feature type="transmembrane region" description="Helical" evidence="1">
    <location>
        <begin position="206"/>
        <end position="227"/>
    </location>
</feature>
<keyword evidence="1" id="KW-0472">Membrane</keyword>
<evidence type="ECO:0008006" key="4">
    <source>
        <dbReference type="Google" id="ProtNLM"/>
    </source>
</evidence>
<organism evidence="2 3">
    <name type="scientific">Caloranaerobacter azorensis DSM 13643</name>
    <dbReference type="NCBI Taxonomy" id="1121264"/>
    <lineage>
        <taxon>Bacteria</taxon>
        <taxon>Bacillati</taxon>
        <taxon>Bacillota</taxon>
        <taxon>Tissierellia</taxon>
        <taxon>Tissierellales</taxon>
        <taxon>Thermohalobacteraceae</taxon>
        <taxon>Caloranaerobacter</taxon>
    </lineage>
</organism>
<evidence type="ECO:0000256" key="1">
    <source>
        <dbReference type="SAM" id="Phobius"/>
    </source>
</evidence>
<feature type="transmembrane region" description="Helical" evidence="1">
    <location>
        <begin position="118"/>
        <end position="148"/>
    </location>
</feature>
<reference evidence="3" key="1">
    <citation type="submission" date="2016-11" db="EMBL/GenBank/DDBJ databases">
        <authorList>
            <person name="Varghese N."/>
            <person name="Submissions S."/>
        </authorList>
    </citation>
    <scope>NUCLEOTIDE SEQUENCE [LARGE SCALE GENOMIC DNA]</scope>
    <source>
        <strain evidence="3">DSM 13643</strain>
    </source>
</reference>
<proteinExistence type="predicted"/>
<accession>A0A1M5U450</accession>
<feature type="transmembrane region" description="Helical" evidence="1">
    <location>
        <begin position="160"/>
        <end position="186"/>
    </location>
</feature>